<feature type="region of interest" description="Disordered" evidence="14">
    <location>
        <begin position="162"/>
        <end position="182"/>
    </location>
</feature>
<proteinExistence type="inferred from homology"/>
<feature type="domain" description="C3H1-type" evidence="15">
    <location>
        <begin position="634"/>
        <end position="661"/>
    </location>
</feature>
<dbReference type="FunCoup" id="A0A3P8UP50">
    <property type="interactions" value="1998"/>
</dbReference>
<dbReference type="CTD" id="55621"/>
<evidence type="ECO:0000256" key="7">
    <source>
        <dbReference type="ARBA" id="ARBA00022771"/>
    </source>
</evidence>
<dbReference type="Proteomes" id="UP000265120">
    <property type="component" value="Chromosome 9"/>
</dbReference>
<dbReference type="SUPFAM" id="SSF90229">
    <property type="entry name" value="CCCH zinc finger"/>
    <property type="match status" value="1"/>
</dbReference>
<dbReference type="InterPro" id="IPR029063">
    <property type="entry name" value="SAM-dependent_MTases_sf"/>
</dbReference>
<dbReference type="AlphaFoldDB" id="A0A3P8UP50"/>
<dbReference type="EC" id="2.1.1.216" evidence="10 13"/>
<dbReference type="PROSITE" id="PS50103">
    <property type="entry name" value="ZF_C3H1"/>
    <property type="match status" value="1"/>
</dbReference>
<dbReference type="InParanoid" id="A0A3P8UP50"/>
<evidence type="ECO:0000256" key="12">
    <source>
        <dbReference type="PROSITE-ProRule" id="PRU00723"/>
    </source>
</evidence>
<evidence type="ECO:0000256" key="6">
    <source>
        <dbReference type="ARBA" id="ARBA00022723"/>
    </source>
</evidence>
<dbReference type="SMART" id="SM00356">
    <property type="entry name" value="ZnF_C3H1"/>
    <property type="match status" value="1"/>
</dbReference>
<keyword evidence="17" id="KW-1185">Reference proteome</keyword>
<name>A0A3P8UP50_CYNSE</name>
<dbReference type="GO" id="GO:0002940">
    <property type="term" value="P:tRNA N2-guanine methylation"/>
    <property type="evidence" value="ECO:0007669"/>
    <property type="project" value="TreeGrafter"/>
</dbReference>
<feature type="region of interest" description="Disordered" evidence="14">
    <location>
        <begin position="650"/>
        <end position="669"/>
    </location>
</feature>
<reference evidence="16" key="3">
    <citation type="submission" date="2025-09" db="UniProtKB">
        <authorList>
            <consortium name="Ensembl"/>
        </authorList>
    </citation>
    <scope>IDENTIFICATION</scope>
</reference>
<dbReference type="GO" id="GO:0008270">
    <property type="term" value="F:zinc ion binding"/>
    <property type="evidence" value="ECO:0007669"/>
    <property type="project" value="UniProtKB-KW"/>
</dbReference>
<dbReference type="GO" id="GO:0000049">
    <property type="term" value="F:tRNA binding"/>
    <property type="evidence" value="ECO:0007669"/>
    <property type="project" value="UniProtKB-UniRule"/>
</dbReference>
<comment type="similarity">
    <text evidence="13">Belongs to the class I-like SAM-binding methyltransferase superfamily. Trm1 family.</text>
</comment>
<dbReference type="Ensembl" id="ENSCSET00000002491.1">
    <property type="protein sequence ID" value="ENSCSEP00000002451.1"/>
    <property type="gene ID" value="ENSCSEG00000001643.1"/>
</dbReference>
<dbReference type="NCBIfam" id="TIGR00308">
    <property type="entry name" value="TRM1"/>
    <property type="match status" value="1"/>
</dbReference>
<reference evidence="16" key="2">
    <citation type="submission" date="2025-08" db="UniProtKB">
        <authorList>
            <consortium name="Ensembl"/>
        </authorList>
    </citation>
    <scope>IDENTIFICATION</scope>
</reference>
<dbReference type="PANTHER" id="PTHR10631">
    <property type="entry name" value="N 2 ,N 2 -DIMETHYLGUANOSINE TRNA METHYLTRANSFERASE"/>
    <property type="match status" value="1"/>
</dbReference>
<keyword evidence="1 13" id="KW-0820">tRNA-binding</keyword>
<dbReference type="FunFam" id="3.30.56.70:FF:000001">
    <property type="entry name" value="tRNA (guanine(26)-N(2))-dimethyltransferase"/>
    <property type="match status" value="1"/>
</dbReference>
<evidence type="ECO:0000256" key="10">
    <source>
        <dbReference type="ARBA" id="ARBA00039099"/>
    </source>
</evidence>
<keyword evidence="2 13" id="KW-0489">Methyltransferase</keyword>
<keyword evidence="4 13" id="KW-0949">S-adenosyl-L-methionine</keyword>
<keyword evidence="8 12" id="KW-0862">Zinc</keyword>
<accession>A0A3P8UP50</accession>
<dbReference type="Gene3D" id="4.10.1000.10">
    <property type="entry name" value="Zinc finger, CCCH-type"/>
    <property type="match status" value="1"/>
</dbReference>
<evidence type="ECO:0000313" key="16">
    <source>
        <dbReference type="Ensembl" id="ENSCSEP00000002451.1"/>
    </source>
</evidence>
<keyword evidence="7 12" id="KW-0863">Zinc-finger</keyword>
<evidence type="ECO:0000256" key="11">
    <source>
        <dbReference type="ARBA" id="ARBA00051897"/>
    </source>
</evidence>
<comment type="catalytic activity">
    <reaction evidence="11 13">
        <text>guanosine(26) in tRNA + 2 S-adenosyl-L-methionine = N(2)-dimethylguanosine(26) in tRNA + 2 S-adenosyl-L-homocysteine + 2 H(+)</text>
        <dbReference type="Rhea" id="RHEA:43140"/>
        <dbReference type="Rhea" id="RHEA-COMP:10359"/>
        <dbReference type="Rhea" id="RHEA-COMP:10360"/>
        <dbReference type="ChEBI" id="CHEBI:15378"/>
        <dbReference type="ChEBI" id="CHEBI:57856"/>
        <dbReference type="ChEBI" id="CHEBI:59789"/>
        <dbReference type="ChEBI" id="CHEBI:74269"/>
        <dbReference type="ChEBI" id="CHEBI:74513"/>
        <dbReference type="EC" id="2.1.1.216"/>
    </reaction>
</comment>
<dbReference type="GO" id="GO:0160104">
    <property type="term" value="F:tRNA (guanine(26)-N2)-dimethyltransferase activity"/>
    <property type="evidence" value="ECO:0007669"/>
    <property type="project" value="UniProtKB-UniRule"/>
</dbReference>
<dbReference type="InterPro" id="IPR042296">
    <property type="entry name" value="tRNA_met_Trm1_C"/>
</dbReference>
<dbReference type="RefSeq" id="XP_008314756.1">
    <property type="nucleotide sequence ID" value="XM_008316534.3"/>
</dbReference>
<dbReference type="Pfam" id="PF00642">
    <property type="entry name" value="zf-CCCH"/>
    <property type="match status" value="1"/>
</dbReference>
<dbReference type="Pfam" id="PF02005">
    <property type="entry name" value="TRM"/>
    <property type="match status" value="1"/>
</dbReference>
<dbReference type="GO" id="GO:0005634">
    <property type="term" value="C:nucleus"/>
    <property type="evidence" value="ECO:0007669"/>
    <property type="project" value="TreeGrafter"/>
</dbReference>
<dbReference type="Gene3D" id="3.30.56.70">
    <property type="entry name" value="N2,N2-dimethylguanosine tRNA methyltransferase, C-terminal domain"/>
    <property type="match status" value="1"/>
</dbReference>
<dbReference type="PANTHER" id="PTHR10631:SF3">
    <property type="entry name" value="TRNA (GUANINE(26)-N(2))-DIMETHYLTRANSFERASE"/>
    <property type="match status" value="1"/>
</dbReference>
<protein>
    <recommendedName>
        <fullName evidence="10 13">tRNA (guanine(26)-N(2))-dimethyltransferase</fullName>
        <ecNumber evidence="10 13">2.1.1.216</ecNumber>
    </recommendedName>
</protein>
<dbReference type="Gene3D" id="3.40.50.150">
    <property type="entry name" value="Vaccinia Virus protein VP39"/>
    <property type="match status" value="1"/>
</dbReference>
<evidence type="ECO:0000256" key="2">
    <source>
        <dbReference type="ARBA" id="ARBA00022603"/>
    </source>
</evidence>
<evidence type="ECO:0000256" key="3">
    <source>
        <dbReference type="ARBA" id="ARBA00022679"/>
    </source>
</evidence>
<evidence type="ECO:0000256" key="9">
    <source>
        <dbReference type="ARBA" id="ARBA00022884"/>
    </source>
</evidence>
<evidence type="ECO:0000256" key="5">
    <source>
        <dbReference type="ARBA" id="ARBA00022694"/>
    </source>
</evidence>
<keyword evidence="6 12" id="KW-0479">Metal-binding</keyword>
<dbReference type="GeneID" id="103383430"/>
<dbReference type="InterPro" id="IPR036855">
    <property type="entry name" value="Znf_CCCH_sf"/>
</dbReference>
<dbReference type="InterPro" id="IPR000571">
    <property type="entry name" value="Znf_CCCH"/>
</dbReference>
<dbReference type="GeneTree" id="ENSGT00530000063646"/>
<reference evidence="16 17" key="1">
    <citation type="journal article" date="2014" name="Nat. Genet.">
        <title>Whole-genome sequence of a flatfish provides insights into ZW sex chromosome evolution and adaptation to a benthic lifestyle.</title>
        <authorList>
            <person name="Chen S."/>
            <person name="Zhang G."/>
            <person name="Shao C."/>
            <person name="Huang Q."/>
            <person name="Liu G."/>
            <person name="Zhang P."/>
            <person name="Song W."/>
            <person name="An N."/>
            <person name="Chalopin D."/>
            <person name="Volff J.N."/>
            <person name="Hong Y."/>
            <person name="Li Q."/>
            <person name="Sha Z."/>
            <person name="Zhou H."/>
            <person name="Xie M."/>
            <person name="Yu Q."/>
            <person name="Liu Y."/>
            <person name="Xiang H."/>
            <person name="Wang N."/>
            <person name="Wu K."/>
            <person name="Yang C."/>
            <person name="Zhou Q."/>
            <person name="Liao X."/>
            <person name="Yang L."/>
            <person name="Hu Q."/>
            <person name="Zhang J."/>
            <person name="Meng L."/>
            <person name="Jin L."/>
            <person name="Tian Y."/>
            <person name="Lian J."/>
            <person name="Yang J."/>
            <person name="Miao G."/>
            <person name="Liu S."/>
            <person name="Liang Z."/>
            <person name="Yan F."/>
            <person name="Li Y."/>
            <person name="Sun B."/>
            <person name="Zhang H."/>
            <person name="Zhang J."/>
            <person name="Zhu Y."/>
            <person name="Du M."/>
            <person name="Zhao Y."/>
            <person name="Schartl M."/>
            <person name="Tang Q."/>
            <person name="Wang J."/>
        </authorList>
    </citation>
    <scope>NUCLEOTIDE SEQUENCE</scope>
</reference>
<dbReference type="STRING" id="244447.ENSCSEP00000002451"/>
<organism evidence="16 17">
    <name type="scientific">Cynoglossus semilaevis</name>
    <name type="common">Tongue sole</name>
    <dbReference type="NCBI Taxonomy" id="244447"/>
    <lineage>
        <taxon>Eukaryota</taxon>
        <taxon>Metazoa</taxon>
        <taxon>Chordata</taxon>
        <taxon>Craniata</taxon>
        <taxon>Vertebrata</taxon>
        <taxon>Euteleostomi</taxon>
        <taxon>Actinopterygii</taxon>
        <taxon>Neopterygii</taxon>
        <taxon>Teleostei</taxon>
        <taxon>Neoteleostei</taxon>
        <taxon>Acanthomorphata</taxon>
        <taxon>Carangaria</taxon>
        <taxon>Pleuronectiformes</taxon>
        <taxon>Pleuronectoidei</taxon>
        <taxon>Cynoglossidae</taxon>
        <taxon>Cynoglossinae</taxon>
        <taxon>Cynoglossus</taxon>
    </lineage>
</organism>
<evidence type="ECO:0000256" key="13">
    <source>
        <dbReference type="PROSITE-ProRule" id="PRU00958"/>
    </source>
</evidence>
<feature type="zinc finger region" description="C3H1-type" evidence="12">
    <location>
        <begin position="634"/>
        <end position="661"/>
    </location>
</feature>
<evidence type="ECO:0000256" key="14">
    <source>
        <dbReference type="SAM" id="MobiDB-lite"/>
    </source>
</evidence>
<evidence type="ECO:0000256" key="1">
    <source>
        <dbReference type="ARBA" id="ARBA00022555"/>
    </source>
</evidence>
<dbReference type="CDD" id="cd02440">
    <property type="entry name" value="AdoMet_MTases"/>
    <property type="match status" value="1"/>
</dbReference>
<dbReference type="OrthoDB" id="6349953at2759"/>
<evidence type="ECO:0000313" key="17">
    <source>
        <dbReference type="Proteomes" id="UP000265120"/>
    </source>
</evidence>
<dbReference type="PROSITE" id="PS51626">
    <property type="entry name" value="SAM_MT_TRM1"/>
    <property type="match status" value="1"/>
</dbReference>
<dbReference type="InterPro" id="IPR002905">
    <property type="entry name" value="Trm1"/>
</dbReference>
<evidence type="ECO:0000259" key="15">
    <source>
        <dbReference type="PROSITE" id="PS50103"/>
    </source>
</evidence>
<keyword evidence="9 13" id="KW-0694">RNA-binding</keyword>
<dbReference type="SUPFAM" id="SSF53335">
    <property type="entry name" value="S-adenosyl-L-methionine-dependent methyltransferases"/>
    <property type="match status" value="1"/>
</dbReference>
<evidence type="ECO:0000256" key="8">
    <source>
        <dbReference type="ARBA" id="ARBA00022833"/>
    </source>
</evidence>
<keyword evidence="3 13" id="KW-0808">Transferase</keyword>
<sequence>MLLWSSRLFSLIIHYPLRHTCTFASAKKPWWNLGSSAATVFSRTLTSMEPKDTEVTNTTSSPLPTFTEVSADLQSPAAAQAPNVNTEMPAVGLLPGETVVKEGRANILYPNANEVFYNPVQEFNRDLTCAVITEFARDVLAQRGVKLVVPGEKEKVVVSLSEEKNEADSQMEEENGAEEPAVTATVGEKCDTGLRVLEGLAASGLRSVRFALEVPGLKSITANDFSHKAAALIARNAQYNRVSHLLEASCKDASLLMYEMRGKKDRYDVIDLDPYGSPSCFLDAAVQAVSEGGLLCITCTDMAVMAGKRGETCYSKYGSVSIKSKYCHEMALRIILHSLDQRAAVYQRYIQPLLSVSVDFYIRVFVRVFTGQAKVKNSASKQALVYNCVGCGSFHLQSMGKRIDNGKNMKYSAATGPPVGRECEHCGQRHQLGGPLWAEPIHDSSFVHKVLSAVSGNPSRFGTTKRIEGMLSMVTEELEDVPFYYTVDGLSSTIHCNTPPLLQFRSALLHAGYRVSLTHACKNAIKTDAPPSVIWDIMRCWEKVNPVRREKLSETSPAFRILSTEAKLEACFTVRNDANPQSRKRHLTRFQENPQAYWGPKARAKACGGIATDLQDKRKKFQNKRKSQVTDSAQLKDFPCKRFKQGTCTHGDDCRYSHKSEQTTEEKTE</sequence>
<keyword evidence="5 13" id="KW-0819">tRNA processing</keyword>
<evidence type="ECO:0000256" key="4">
    <source>
        <dbReference type="ARBA" id="ARBA00022691"/>
    </source>
</evidence>
<dbReference type="KEGG" id="csem:103383430"/>